<dbReference type="Pfam" id="PF14145">
    <property type="entry name" value="YrhK"/>
    <property type="match status" value="1"/>
</dbReference>
<keyword evidence="1" id="KW-1133">Transmembrane helix</keyword>
<feature type="transmembrane region" description="Helical" evidence="1">
    <location>
        <begin position="33"/>
        <end position="58"/>
    </location>
</feature>
<feature type="domain" description="YrhK" evidence="2">
    <location>
        <begin position="32"/>
        <end position="88"/>
    </location>
</feature>
<evidence type="ECO:0000259" key="2">
    <source>
        <dbReference type="Pfam" id="PF14145"/>
    </source>
</evidence>
<dbReference type="EMBL" id="JBHUMZ010000050">
    <property type="protein sequence ID" value="MFD2639996.1"/>
    <property type="molecule type" value="Genomic_DNA"/>
</dbReference>
<evidence type="ECO:0000313" key="3">
    <source>
        <dbReference type="EMBL" id="MFD2639996.1"/>
    </source>
</evidence>
<gene>
    <name evidence="3" type="ORF">ACFSW4_14090</name>
</gene>
<feature type="transmembrane region" description="Helical" evidence="1">
    <location>
        <begin position="64"/>
        <end position="82"/>
    </location>
</feature>
<comment type="caution">
    <text evidence="3">The sequence shown here is derived from an EMBL/GenBank/DDBJ whole genome shotgun (WGS) entry which is preliminary data.</text>
</comment>
<protein>
    <submittedName>
        <fullName evidence="3">YrhK family protein</fullName>
    </submittedName>
</protein>
<accession>A0ABW5QDN2</accession>
<proteinExistence type="predicted"/>
<sequence>MTEEENQTNAQHQSREDYIDEQMQQHKRFYKKIYNVLYTLNDFTVAFWFLIGSIFFYFESLKTWGVTLFVLASFQFAIKPTIRLIHEIKARGHYGREYDQQNQD</sequence>
<keyword evidence="4" id="KW-1185">Reference proteome</keyword>
<evidence type="ECO:0000256" key="1">
    <source>
        <dbReference type="SAM" id="Phobius"/>
    </source>
</evidence>
<evidence type="ECO:0000313" key="4">
    <source>
        <dbReference type="Proteomes" id="UP001597452"/>
    </source>
</evidence>
<dbReference type="RefSeq" id="WP_054754035.1">
    <property type="nucleotide sequence ID" value="NZ_JBHUMZ010000050.1"/>
</dbReference>
<keyword evidence="1" id="KW-0472">Membrane</keyword>
<reference evidence="4" key="1">
    <citation type="journal article" date="2019" name="Int. J. Syst. Evol. Microbiol.">
        <title>The Global Catalogue of Microorganisms (GCM) 10K type strain sequencing project: providing services to taxonomists for standard genome sequencing and annotation.</title>
        <authorList>
            <consortium name="The Broad Institute Genomics Platform"/>
            <consortium name="The Broad Institute Genome Sequencing Center for Infectious Disease"/>
            <person name="Wu L."/>
            <person name="Ma J."/>
        </authorList>
    </citation>
    <scope>NUCLEOTIDE SEQUENCE [LARGE SCALE GENOMIC DNA]</scope>
    <source>
        <strain evidence="4">TISTR 1571</strain>
    </source>
</reference>
<dbReference type="Proteomes" id="UP001597452">
    <property type="component" value="Unassembled WGS sequence"/>
</dbReference>
<organism evidence="3 4">
    <name type="scientific">Piscibacillus salipiscarius</name>
    <dbReference type="NCBI Taxonomy" id="299480"/>
    <lineage>
        <taxon>Bacteria</taxon>
        <taxon>Bacillati</taxon>
        <taxon>Bacillota</taxon>
        <taxon>Bacilli</taxon>
        <taxon>Bacillales</taxon>
        <taxon>Bacillaceae</taxon>
        <taxon>Piscibacillus</taxon>
    </lineage>
</organism>
<keyword evidence="1" id="KW-0812">Transmembrane</keyword>
<name>A0ABW5QDN2_9BACI</name>
<dbReference type="InterPro" id="IPR025424">
    <property type="entry name" value="YrhK_domain"/>
</dbReference>